<accession>A0A0B1SBP1</accession>
<evidence type="ECO:0000313" key="3">
    <source>
        <dbReference type="Proteomes" id="UP000053660"/>
    </source>
</evidence>
<sequence length="169" mass="19149">LPLKVQSFWGESLDKASLELLGDRFALDGLSEVIRSTEKSLQTVVNEAIHTVQASSLLAIQSNADMSVKWMYELASDSSHCGYDSVRLSPFRWSKVEDQDNYERKLFSAKGKDLELRRYLCIYGFTRRSELRIFITASSREVKSWSTDRDELSSGNATWGHRGDKAGTD</sequence>
<organism evidence="2 3">
    <name type="scientific">Oesophagostomum dentatum</name>
    <name type="common">Nodular worm</name>
    <dbReference type="NCBI Taxonomy" id="61180"/>
    <lineage>
        <taxon>Eukaryota</taxon>
        <taxon>Metazoa</taxon>
        <taxon>Ecdysozoa</taxon>
        <taxon>Nematoda</taxon>
        <taxon>Chromadorea</taxon>
        <taxon>Rhabditida</taxon>
        <taxon>Rhabditina</taxon>
        <taxon>Rhabditomorpha</taxon>
        <taxon>Strongyloidea</taxon>
        <taxon>Strongylidae</taxon>
        <taxon>Oesophagostomum</taxon>
    </lineage>
</organism>
<reference evidence="2 3" key="1">
    <citation type="submission" date="2014-03" db="EMBL/GenBank/DDBJ databases">
        <title>Draft genome of the hookworm Oesophagostomum dentatum.</title>
        <authorList>
            <person name="Mitreva M."/>
        </authorList>
    </citation>
    <scope>NUCLEOTIDE SEQUENCE [LARGE SCALE GENOMIC DNA]</scope>
    <source>
        <strain evidence="2 3">OD-Hann</strain>
    </source>
</reference>
<evidence type="ECO:0000256" key="1">
    <source>
        <dbReference type="SAM" id="MobiDB-lite"/>
    </source>
</evidence>
<feature type="non-terminal residue" evidence="2">
    <location>
        <position position="1"/>
    </location>
</feature>
<feature type="region of interest" description="Disordered" evidence="1">
    <location>
        <begin position="144"/>
        <end position="169"/>
    </location>
</feature>
<dbReference type="Proteomes" id="UP000053660">
    <property type="component" value="Unassembled WGS sequence"/>
</dbReference>
<dbReference type="AlphaFoldDB" id="A0A0B1SBP1"/>
<evidence type="ECO:0000313" key="2">
    <source>
        <dbReference type="EMBL" id="KHJ81306.1"/>
    </source>
</evidence>
<dbReference type="EMBL" id="KN591336">
    <property type="protein sequence ID" value="KHJ81306.1"/>
    <property type="molecule type" value="Genomic_DNA"/>
</dbReference>
<protein>
    <submittedName>
        <fullName evidence="2">Uncharacterized protein</fullName>
    </submittedName>
</protein>
<name>A0A0B1SBP1_OESDE</name>
<dbReference type="OrthoDB" id="47802at2759"/>
<keyword evidence="3" id="KW-1185">Reference proteome</keyword>
<gene>
    <name evidence="2" type="ORF">OESDEN_19008</name>
</gene>
<proteinExistence type="predicted"/>